<dbReference type="AlphaFoldDB" id="A0AA39ZEI9"/>
<protein>
    <recommendedName>
        <fullName evidence="2">DUF7582 domain-containing protein</fullName>
    </recommendedName>
</protein>
<reference evidence="3" key="1">
    <citation type="submission" date="2023-06" db="EMBL/GenBank/DDBJ databases">
        <title>Genome-scale phylogeny and comparative genomics of the fungal order Sordariales.</title>
        <authorList>
            <consortium name="Lawrence Berkeley National Laboratory"/>
            <person name="Hensen N."/>
            <person name="Bonometti L."/>
            <person name="Westerberg I."/>
            <person name="Brannstrom I.O."/>
            <person name="Guillou S."/>
            <person name="Cros-Aarteil S."/>
            <person name="Calhoun S."/>
            <person name="Haridas S."/>
            <person name="Kuo A."/>
            <person name="Mondo S."/>
            <person name="Pangilinan J."/>
            <person name="Riley R."/>
            <person name="Labutti K."/>
            <person name="Andreopoulos B."/>
            <person name="Lipzen A."/>
            <person name="Chen C."/>
            <person name="Yanf M."/>
            <person name="Daum C."/>
            <person name="Ng V."/>
            <person name="Clum A."/>
            <person name="Steindorff A."/>
            <person name="Ohm R."/>
            <person name="Martin F."/>
            <person name="Silar P."/>
            <person name="Natvig D."/>
            <person name="Lalanne C."/>
            <person name="Gautier V."/>
            <person name="Ament-Velasquez S.L."/>
            <person name="Kruys A."/>
            <person name="Hutchinson M.I."/>
            <person name="Powell A.J."/>
            <person name="Barry K."/>
            <person name="Miller A.N."/>
            <person name="Grigoriev I.V."/>
            <person name="Debuchy R."/>
            <person name="Gladieux P."/>
            <person name="Thoren M.H."/>
            <person name="Johannesson H."/>
        </authorList>
    </citation>
    <scope>NUCLEOTIDE SEQUENCE</scope>
    <source>
        <strain evidence="3">CBS 307.81</strain>
    </source>
</reference>
<feature type="domain" description="DUF7582" evidence="2">
    <location>
        <begin position="185"/>
        <end position="339"/>
    </location>
</feature>
<dbReference type="EMBL" id="JAULSY010000042">
    <property type="protein sequence ID" value="KAK0669512.1"/>
    <property type="molecule type" value="Genomic_DNA"/>
</dbReference>
<accession>A0AA39ZEI9</accession>
<feature type="region of interest" description="Disordered" evidence="1">
    <location>
        <begin position="495"/>
        <end position="576"/>
    </location>
</feature>
<feature type="compositionally biased region" description="Pro residues" evidence="1">
    <location>
        <begin position="446"/>
        <end position="460"/>
    </location>
</feature>
<feature type="compositionally biased region" description="Basic and acidic residues" evidence="1">
    <location>
        <begin position="412"/>
        <end position="429"/>
    </location>
</feature>
<comment type="caution">
    <text evidence="3">The sequence shown here is derived from an EMBL/GenBank/DDBJ whole genome shotgun (WGS) entry which is preliminary data.</text>
</comment>
<feature type="compositionally biased region" description="Polar residues" evidence="1">
    <location>
        <begin position="553"/>
        <end position="576"/>
    </location>
</feature>
<feature type="region of interest" description="Disordered" evidence="1">
    <location>
        <begin position="589"/>
        <end position="616"/>
    </location>
</feature>
<feature type="region of interest" description="Disordered" evidence="1">
    <location>
        <begin position="398"/>
        <end position="482"/>
    </location>
</feature>
<organism evidence="3 4">
    <name type="scientific">Cercophora samala</name>
    <dbReference type="NCBI Taxonomy" id="330535"/>
    <lineage>
        <taxon>Eukaryota</taxon>
        <taxon>Fungi</taxon>
        <taxon>Dikarya</taxon>
        <taxon>Ascomycota</taxon>
        <taxon>Pezizomycotina</taxon>
        <taxon>Sordariomycetes</taxon>
        <taxon>Sordariomycetidae</taxon>
        <taxon>Sordariales</taxon>
        <taxon>Lasiosphaeriaceae</taxon>
        <taxon>Cercophora</taxon>
    </lineage>
</organism>
<name>A0AA39ZEI9_9PEZI</name>
<evidence type="ECO:0000259" key="2">
    <source>
        <dbReference type="Pfam" id="PF24483"/>
    </source>
</evidence>
<dbReference type="Proteomes" id="UP001174997">
    <property type="component" value="Unassembled WGS sequence"/>
</dbReference>
<feature type="compositionally biased region" description="Acidic residues" evidence="1">
    <location>
        <begin position="520"/>
        <end position="529"/>
    </location>
</feature>
<proteinExistence type="predicted"/>
<evidence type="ECO:0000313" key="3">
    <source>
        <dbReference type="EMBL" id="KAK0669512.1"/>
    </source>
</evidence>
<evidence type="ECO:0000313" key="4">
    <source>
        <dbReference type="Proteomes" id="UP001174997"/>
    </source>
</evidence>
<keyword evidence="4" id="KW-1185">Reference proteome</keyword>
<dbReference type="Pfam" id="PF24483">
    <property type="entry name" value="DUF7582"/>
    <property type="match status" value="1"/>
</dbReference>
<gene>
    <name evidence="3" type="ORF">QBC41DRAFT_108034</name>
</gene>
<evidence type="ECO:0000256" key="1">
    <source>
        <dbReference type="SAM" id="MobiDB-lite"/>
    </source>
</evidence>
<dbReference type="InterPro" id="IPR056004">
    <property type="entry name" value="DUF7582"/>
</dbReference>
<sequence>MAPIMRNRISSPLEAGPSITDSLPVYVNEALDYASKKLAKKGANITLLVVRRDYQLPTSTIVTSPTFTPGSHVLNTAPLRPSLPPVSRLEALKQFVKLNNTTSDGSVRERIVHIHLDRFSDGTVSPAFSEASAISSSTYSSVDSTFSNTSSNRFRWPGSPSHYGSGSVPMTPATPFTVMSDNSVAPSSSTQQTGMKFIHAHPLTPKDERVLSQTIEKTAKKFKLGSEWLSQPVSASSLSLPPDLIRLSLSQNQPLFTSSHLNLLSIDSLYTFRTALQAYARTRSSYRLEDAVDELRRLYLSNGRRPLLKSVLLNSYRWLDPICDHSLSQVCRMYERAYGGNVIRDDTKDASAAAWPLLAEEKEILFTLNSPTDSETEDEEDMDDEKFDLKAIEAWYRTTSIHHQPPPHRQPPRREERGREQVLRIDPLRSHPSHSPPARAHDILLPSPPPIPVRPAPIPIPEERRTTPKLCPAPPGRNPALQLKLQTTFEKRLPLPPREETHSPVSPHPSDNNNHNNNHDEEEEEEEEEHTARPQSAIKSFPPHPPPLLPPTVQKTTGATKSGNGSAPPSAQWSKTSFSLNEIMLSPDGAAGAAVGGEEAEEQRERVGPLTPNGYDDISPITRGEWGFLFPVVAERQRLVRVETCT</sequence>